<keyword evidence="1" id="KW-0949">S-adenosyl-L-methionine</keyword>
<gene>
    <name evidence="5" type="primary">fjo14</name>
    <name evidence="5" type="ORF">SAE01_14950</name>
</gene>
<dbReference type="InterPro" id="IPR046469">
    <property type="entry name" value="SAM_HAT_N"/>
</dbReference>
<evidence type="ECO:0000256" key="1">
    <source>
        <dbReference type="ARBA" id="ARBA00022691"/>
    </source>
</evidence>
<dbReference type="Gene3D" id="3.40.50.10790">
    <property type="entry name" value="S-adenosyl-l-methionine hydroxide adenosyltransferase, N-terminal"/>
    <property type="match status" value="1"/>
</dbReference>
<evidence type="ECO:0000259" key="3">
    <source>
        <dbReference type="Pfam" id="PF01887"/>
    </source>
</evidence>
<sequence length="275" mass="30955">MSIITLTTDIGQQDYLVAAVKGQLYSVSENLTIVDVSHQLSSFNYPQAAYFCCSAFHYFPSGTFHIVLVNMFDQKPKQMLLAYHNKQYIACADNGLLTMIIDGAPERVVALPLPEGERPTTLTCTQVIANALWQILAGKDLDYIGESDITIVEKLRLKYVNSPTTMEGQILYIDNFENVIVNITKADFDRERNGRNFKIVFKRDEVIDTISETYACVPQGEKVAFFNSSGYLEIAINKGNAAGLFGLQGFSEAMQKQSISLQNKWFYQTVKIFFE</sequence>
<evidence type="ECO:0000256" key="2">
    <source>
        <dbReference type="ARBA" id="ARBA00024035"/>
    </source>
</evidence>
<comment type="caution">
    <text evidence="5">The sequence shown here is derived from an EMBL/GenBank/DDBJ whole genome shotgun (WGS) entry which is preliminary data.</text>
</comment>
<dbReference type="RefSeq" id="WP_147203070.1">
    <property type="nucleotide sequence ID" value="NZ_BJYT01000004.1"/>
</dbReference>
<dbReference type="InterPro" id="IPR002747">
    <property type="entry name" value="SAM_OH_AdoTrfase"/>
</dbReference>
<evidence type="ECO:0000313" key="6">
    <source>
        <dbReference type="Proteomes" id="UP000321513"/>
    </source>
</evidence>
<dbReference type="SUPFAM" id="SSF102522">
    <property type="entry name" value="Bacterial fluorinating enzyme, N-terminal domain"/>
    <property type="match status" value="1"/>
</dbReference>
<organism evidence="5 6">
    <name type="scientific">Segetibacter aerophilus</name>
    <dbReference type="NCBI Taxonomy" id="670293"/>
    <lineage>
        <taxon>Bacteria</taxon>
        <taxon>Pseudomonadati</taxon>
        <taxon>Bacteroidota</taxon>
        <taxon>Chitinophagia</taxon>
        <taxon>Chitinophagales</taxon>
        <taxon>Chitinophagaceae</taxon>
        <taxon>Segetibacter</taxon>
    </lineage>
</organism>
<dbReference type="Pfam" id="PF20257">
    <property type="entry name" value="SAM_HAT_C"/>
    <property type="match status" value="1"/>
</dbReference>
<dbReference type="PIRSF" id="PIRSF006779">
    <property type="entry name" value="UCP006779"/>
    <property type="match status" value="1"/>
</dbReference>
<evidence type="ECO:0000313" key="5">
    <source>
        <dbReference type="EMBL" id="GEO08999.1"/>
    </source>
</evidence>
<dbReference type="EMBL" id="BJYT01000004">
    <property type="protein sequence ID" value="GEO08999.1"/>
    <property type="molecule type" value="Genomic_DNA"/>
</dbReference>
<dbReference type="InterPro" id="IPR023227">
    <property type="entry name" value="SAM_OH_AdoTrfase_C_sf"/>
</dbReference>
<dbReference type="OrthoDB" id="9792195at2"/>
<dbReference type="AlphaFoldDB" id="A0A512BAM3"/>
<proteinExistence type="inferred from homology"/>
<dbReference type="PANTHER" id="PTHR35092">
    <property type="entry name" value="CHLORINASE MJ1651"/>
    <property type="match status" value="1"/>
</dbReference>
<feature type="domain" description="S-adenosyl-l-methionine hydroxide adenosyltransferase C-terminal" evidence="4">
    <location>
        <begin position="168"/>
        <end position="248"/>
    </location>
</feature>
<dbReference type="SUPFAM" id="SSF101852">
    <property type="entry name" value="Bacterial fluorinating enzyme, C-terminal domain"/>
    <property type="match status" value="1"/>
</dbReference>
<dbReference type="Proteomes" id="UP000321513">
    <property type="component" value="Unassembled WGS sequence"/>
</dbReference>
<name>A0A512BAM3_9BACT</name>
<reference evidence="5 6" key="1">
    <citation type="submission" date="2019-07" db="EMBL/GenBank/DDBJ databases">
        <title>Whole genome shotgun sequence of Segetibacter aerophilus NBRC 106135.</title>
        <authorList>
            <person name="Hosoyama A."/>
            <person name="Uohara A."/>
            <person name="Ohji S."/>
            <person name="Ichikawa N."/>
        </authorList>
    </citation>
    <scope>NUCLEOTIDE SEQUENCE [LARGE SCALE GENOMIC DNA]</scope>
    <source>
        <strain evidence="5 6">NBRC 106135</strain>
    </source>
</reference>
<dbReference type="InterPro" id="IPR023228">
    <property type="entry name" value="SAM_OH_AdoTrfase_N_sf"/>
</dbReference>
<protein>
    <recommendedName>
        <fullName evidence="7">SAM-dependent chlorinase/fluorinase</fullName>
    </recommendedName>
</protein>
<evidence type="ECO:0000259" key="4">
    <source>
        <dbReference type="Pfam" id="PF20257"/>
    </source>
</evidence>
<accession>A0A512BAM3</accession>
<evidence type="ECO:0008006" key="7">
    <source>
        <dbReference type="Google" id="ProtNLM"/>
    </source>
</evidence>
<keyword evidence="6" id="KW-1185">Reference proteome</keyword>
<dbReference type="Pfam" id="PF01887">
    <property type="entry name" value="SAM_HAT_N"/>
    <property type="match status" value="1"/>
</dbReference>
<dbReference type="Gene3D" id="2.40.30.90">
    <property type="entry name" value="Bacterial fluorinating enzyme like"/>
    <property type="match status" value="1"/>
</dbReference>
<dbReference type="InterPro" id="IPR046470">
    <property type="entry name" value="SAM_HAT_C"/>
</dbReference>
<comment type="similarity">
    <text evidence="2">Belongs to the SAM hydrolase / SAM-dependent halogenase family.</text>
</comment>
<dbReference type="PANTHER" id="PTHR35092:SF1">
    <property type="entry name" value="CHLORINASE MJ1651"/>
    <property type="match status" value="1"/>
</dbReference>
<feature type="domain" description="S-adenosyl-l-methionine hydroxide adenosyltransferase N-terminal" evidence="3">
    <location>
        <begin position="4"/>
        <end position="145"/>
    </location>
</feature>